<dbReference type="Proteomes" id="UP000177478">
    <property type="component" value="Unassembled WGS sequence"/>
</dbReference>
<evidence type="ECO:0000313" key="1">
    <source>
        <dbReference type="EMBL" id="OGN20050.1"/>
    </source>
</evidence>
<name>A0A1F8G4T0_9BACT</name>
<organism evidence="1 2">
    <name type="scientific">Candidatus Yanofskybacteria bacterium RIFCSPHIGHO2_12_FULL_45_19b</name>
    <dbReference type="NCBI Taxonomy" id="1802689"/>
    <lineage>
        <taxon>Bacteria</taxon>
        <taxon>Candidatus Yanofskyibacteriota</taxon>
    </lineage>
</organism>
<gene>
    <name evidence="1" type="ORF">A3F25_01795</name>
</gene>
<protein>
    <submittedName>
        <fullName evidence="1">Uncharacterized protein</fullName>
    </submittedName>
</protein>
<evidence type="ECO:0000313" key="2">
    <source>
        <dbReference type="Proteomes" id="UP000177478"/>
    </source>
</evidence>
<comment type="caution">
    <text evidence="1">The sequence shown here is derived from an EMBL/GenBank/DDBJ whole genome shotgun (WGS) entry which is preliminary data.</text>
</comment>
<dbReference type="EMBL" id="MGKD01000009">
    <property type="protein sequence ID" value="OGN20050.1"/>
    <property type="molecule type" value="Genomic_DNA"/>
</dbReference>
<sequence>MLRLLGLAVLVGGGFLLLSRTNVVDVSGVKQKAIEAVNPSAKESRLLGEANDKLAEVKKTLDNNPTGLGANEVKNLTTTITETQAVINEASIQNEKGGVLASMGQLVSKFAGTASSSNSCIK</sequence>
<accession>A0A1F8G4T0</accession>
<dbReference type="AlphaFoldDB" id="A0A1F8G4T0"/>
<reference evidence="1 2" key="1">
    <citation type="journal article" date="2016" name="Nat. Commun.">
        <title>Thousands of microbial genomes shed light on interconnected biogeochemical processes in an aquifer system.</title>
        <authorList>
            <person name="Anantharaman K."/>
            <person name="Brown C.T."/>
            <person name="Hug L.A."/>
            <person name="Sharon I."/>
            <person name="Castelle C.J."/>
            <person name="Probst A.J."/>
            <person name="Thomas B.C."/>
            <person name="Singh A."/>
            <person name="Wilkins M.J."/>
            <person name="Karaoz U."/>
            <person name="Brodie E.L."/>
            <person name="Williams K.H."/>
            <person name="Hubbard S.S."/>
            <person name="Banfield J.F."/>
        </authorList>
    </citation>
    <scope>NUCLEOTIDE SEQUENCE [LARGE SCALE GENOMIC DNA]</scope>
</reference>
<proteinExistence type="predicted"/>
<dbReference type="STRING" id="1802689.A3F25_01795"/>